<name>A0A926KLN4_9BACL</name>
<organism evidence="2 3">
    <name type="scientific">Paenibacillus sedimenti</name>
    <dbReference type="NCBI Taxonomy" id="2770274"/>
    <lineage>
        <taxon>Bacteria</taxon>
        <taxon>Bacillati</taxon>
        <taxon>Bacillota</taxon>
        <taxon>Bacilli</taxon>
        <taxon>Bacillales</taxon>
        <taxon>Paenibacillaceae</taxon>
        <taxon>Paenibacillus</taxon>
    </lineage>
</organism>
<gene>
    <name evidence="2" type="ORF">ICC18_04020</name>
</gene>
<dbReference type="Pfam" id="PF00581">
    <property type="entry name" value="Rhodanese"/>
    <property type="match status" value="1"/>
</dbReference>
<feature type="domain" description="Rhodanese" evidence="1">
    <location>
        <begin position="21"/>
        <end position="102"/>
    </location>
</feature>
<reference evidence="2" key="1">
    <citation type="submission" date="2020-09" db="EMBL/GenBank/DDBJ databases">
        <title>Draft Genome Sequence of Paenibacillus sp. WST5.</title>
        <authorList>
            <person name="Bao Z."/>
        </authorList>
    </citation>
    <scope>NUCLEOTIDE SEQUENCE</scope>
    <source>
        <strain evidence="2">WST5</strain>
    </source>
</reference>
<dbReference type="Gene3D" id="3.40.250.10">
    <property type="entry name" value="Rhodanese-like domain"/>
    <property type="match status" value="1"/>
</dbReference>
<dbReference type="PANTHER" id="PTHR43031:SF17">
    <property type="entry name" value="SULFURTRANSFERASE YTWF-RELATED"/>
    <property type="match status" value="1"/>
</dbReference>
<evidence type="ECO:0000313" key="3">
    <source>
        <dbReference type="Proteomes" id="UP000650466"/>
    </source>
</evidence>
<proteinExistence type="predicted"/>
<comment type="caution">
    <text evidence="2">The sequence shown here is derived from an EMBL/GenBank/DDBJ whole genome shotgun (WGS) entry which is preliminary data.</text>
</comment>
<sequence>MPGGLALDTILPSEIKERLSRGEQLTIIDVREDEEVAAGTIPGAKHIPLGQLPERHTEIPQAEEVILVCRSGNRSGRALGYLESLGYKGLKNMTGGMLEWED</sequence>
<evidence type="ECO:0000259" key="1">
    <source>
        <dbReference type="PROSITE" id="PS50206"/>
    </source>
</evidence>
<dbReference type="Proteomes" id="UP000650466">
    <property type="component" value="Unassembled WGS sequence"/>
</dbReference>
<protein>
    <submittedName>
        <fullName evidence="2">Rhodanese-like domain-containing protein</fullName>
    </submittedName>
</protein>
<dbReference type="PANTHER" id="PTHR43031">
    <property type="entry name" value="FAD-DEPENDENT OXIDOREDUCTASE"/>
    <property type="match status" value="1"/>
</dbReference>
<dbReference type="InterPro" id="IPR050229">
    <property type="entry name" value="GlpE_sulfurtransferase"/>
</dbReference>
<dbReference type="CDD" id="cd00158">
    <property type="entry name" value="RHOD"/>
    <property type="match status" value="1"/>
</dbReference>
<dbReference type="AlphaFoldDB" id="A0A926KLN4"/>
<evidence type="ECO:0000313" key="2">
    <source>
        <dbReference type="EMBL" id="MBD0379291.1"/>
    </source>
</evidence>
<dbReference type="PROSITE" id="PS50206">
    <property type="entry name" value="RHODANESE_3"/>
    <property type="match status" value="1"/>
</dbReference>
<accession>A0A926KLN4</accession>
<dbReference type="InterPro" id="IPR001763">
    <property type="entry name" value="Rhodanese-like_dom"/>
</dbReference>
<keyword evidence="3" id="KW-1185">Reference proteome</keyword>
<dbReference type="InterPro" id="IPR036873">
    <property type="entry name" value="Rhodanese-like_dom_sf"/>
</dbReference>
<dbReference type="SUPFAM" id="SSF52821">
    <property type="entry name" value="Rhodanese/Cell cycle control phosphatase"/>
    <property type="match status" value="1"/>
</dbReference>
<dbReference type="EMBL" id="JACVVD010000001">
    <property type="protein sequence ID" value="MBD0379291.1"/>
    <property type="molecule type" value="Genomic_DNA"/>
</dbReference>
<dbReference type="SMART" id="SM00450">
    <property type="entry name" value="RHOD"/>
    <property type="match status" value="1"/>
</dbReference>